<comment type="caution">
    <text evidence="2">The sequence shown here is derived from an EMBL/GenBank/DDBJ whole genome shotgun (WGS) entry which is preliminary data.</text>
</comment>
<keyword evidence="3" id="KW-1185">Reference proteome</keyword>
<evidence type="ECO:0000256" key="1">
    <source>
        <dbReference type="SAM" id="MobiDB-lite"/>
    </source>
</evidence>
<dbReference type="AlphaFoldDB" id="A0A9Q0MPI3"/>
<dbReference type="EMBL" id="WJQU01001988">
    <property type="protein sequence ID" value="KAJ6633471.1"/>
    <property type="molecule type" value="Genomic_DNA"/>
</dbReference>
<proteinExistence type="predicted"/>
<evidence type="ECO:0000313" key="3">
    <source>
        <dbReference type="Proteomes" id="UP001151699"/>
    </source>
</evidence>
<accession>A0A9Q0MPI3</accession>
<feature type="region of interest" description="Disordered" evidence="1">
    <location>
        <begin position="62"/>
        <end position="89"/>
    </location>
</feature>
<evidence type="ECO:0000313" key="2">
    <source>
        <dbReference type="EMBL" id="KAJ6633471.1"/>
    </source>
</evidence>
<name>A0A9Q0MPI3_9DIPT</name>
<dbReference type="SUPFAM" id="SSF52490">
    <property type="entry name" value="Tubulin nucleotide-binding domain-like"/>
    <property type="match status" value="1"/>
</dbReference>
<feature type="compositionally biased region" description="Acidic residues" evidence="1">
    <location>
        <begin position="68"/>
        <end position="89"/>
    </location>
</feature>
<dbReference type="InterPro" id="IPR036525">
    <property type="entry name" value="Tubulin/FtsZ_GTPase_sf"/>
</dbReference>
<dbReference type="OrthoDB" id="1662883at2759"/>
<sequence length="89" mass="9846">MSGQAGVQMGTSINKDGSFEEMQKHENANMSIFFMKTSSGRSVPNSVFVDLEPSVIDEIPYMVKPEKDYEEISGDTPNDDESAGEDDEF</sequence>
<gene>
    <name evidence="2" type="primary">tba-2_1</name>
    <name evidence="2" type="ORF">Bhyg_15908</name>
</gene>
<reference evidence="2" key="1">
    <citation type="submission" date="2022-07" db="EMBL/GenBank/DDBJ databases">
        <authorList>
            <person name="Trinca V."/>
            <person name="Uliana J.V.C."/>
            <person name="Torres T.T."/>
            <person name="Ward R.J."/>
            <person name="Monesi N."/>
        </authorList>
    </citation>
    <scope>NUCLEOTIDE SEQUENCE</scope>
    <source>
        <strain evidence="2">HSMRA1968</strain>
        <tissue evidence="2">Whole embryos</tissue>
    </source>
</reference>
<organism evidence="2 3">
    <name type="scientific">Pseudolycoriella hygida</name>
    <dbReference type="NCBI Taxonomy" id="35572"/>
    <lineage>
        <taxon>Eukaryota</taxon>
        <taxon>Metazoa</taxon>
        <taxon>Ecdysozoa</taxon>
        <taxon>Arthropoda</taxon>
        <taxon>Hexapoda</taxon>
        <taxon>Insecta</taxon>
        <taxon>Pterygota</taxon>
        <taxon>Neoptera</taxon>
        <taxon>Endopterygota</taxon>
        <taxon>Diptera</taxon>
        <taxon>Nematocera</taxon>
        <taxon>Sciaroidea</taxon>
        <taxon>Sciaridae</taxon>
        <taxon>Pseudolycoriella</taxon>
    </lineage>
</organism>
<protein>
    <submittedName>
        <fullName evidence="2">Tubulin alpha-2 chain</fullName>
    </submittedName>
</protein>
<dbReference type="Gene3D" id="3.40.50.1440">
    <property type="entry name" value="Tubulin/FtsZ, GTPase domain"/>
    <property type="match status" value="1"/>
</dbReference>
<dbReference type="Proteomes" id="UP001151699">
    <property type="component" value="Unassembled WGS sequence"/>
</dbReference>